<proteinExistence type="predicted"/>
<dbReference type="AlphaFoldDB" id="A0A099J446"/>
<evidence type="ECO:0000313" key="5">
    <source>
        <dbReference type="Proteomes" id="UP000029864"/>
    </source>
</evidence>
<evidence type="ECO:0000256" key="1">
    <source>
        <dbReference type="SAM" id="MobiDB-lite"/>
    </source>
</evidence>
<evidence type="ECO:0000313" key="6">
    <source>
        <dbReference type="Proteomes" id="UP000561726"/>
    </source>
</evidence>
<feature type="domain" description="DNA helicase IV N-terminal" evidence="2">
    <location>
        <begin position="26"/>
        <end position="106"/>
    </location>
</feature>
<dbReference type="eggNOG" id="COG0210">
    <property type="taxonomic scope" value="Bacteria"/>
</dbReference>
<evidence type="ECO:0000313" key="3">
    <source>
        <dbReference type="EMBL" id="KGJ72312.1"/>
    </source>
</evidence>
<reference evidence="4 6" key="2">
    <citation type="submission" date="2020-08" db="EMBL/GenBank/DDBJ databases">
        <title>Sequencing the genomes of 1000 actinobacteria strains.</title>
        <authorList>
            <person name="Klenk H.-P."/>
        </authorList>
    </citation>
    <scope>NUCLEOTIDE SEQUENCE [LARGE SCALE GENOMIC DNA]</scope>
    <source>
        <strain evidence="4 6">DSM 21065</strain>
    </source>
</reference>
<dbReference type="OrthoDB" id="5298826at2"/>
<dbReference type="InterPro" id="IPR022161">
    <property type="entry name" value="Helicase_IV_N"/>
</dbReference>
<protein>
    <recommendedName>
        <fullName evidence="2">DNA helicase IV N-terminal domain-containing protein</fullName>
    </recommendedName>
</protein>
<evidence type="ECO:0000313" key="4">
    <source>
        <dbReference type="EMBL" id="MBB5639907.1"/>
    </source>
</evidence>
<keyword evidence="5" id="KW-1185">Reference proteome</keyword>
<accession>A0A099J446</accession>
<dbReference type="STRING" id="1001240.GY21_16305"/>
<organism evidence="3 5">
    <name type="scientific">Cryobacterium roopkundense</name>
    <dbReference type="NCBI Taxonomy" id="1001240"/>
    <lineage>
        <taxon>Bacteria</taxon>
        <taxon>Bacillati</taxon>
        <taxon>Actinomycetota</taxon>
        <taxon>Actinomycetes</taxon>
        <taxon>Micrococcales</taxon>
        <taxon>Microbacteriaceae</taxon>
        <taxon>Cryobacterium</taxon>
    </lineage>
</organism>
<sequence>MARGVKDAEPIEPQHKPDATRGSKTWQPSALGKRFTDSGEWMFALEGIHAQLSRDGQTLRLPIGSCGGLTVTRGVIWSTVELEHPDGPFLLRGLPNHRASVLARCFTAARITAQETQRILDLTAEFDRAANQARLFTEALAIAIAVQLRTSGW</sequence>
<gene>
    <name evidence="4" type="ORF">BJ997_000455</name>
    <name evidence="3" type="ORF">GY21_16305</name>
</gene>
<dbReference type="RefSeq" id="WP_035838255.1">
    <property type="nucleotide sequence ID" value="NZ_JACHBQ010000001.1"/>
</dbReference>
<reference evidence="3 5" key="1">
    <citation type="submission" date="2014-08" db="EMBL/GenBank/DDBJ databases">
        <authorList>
            <person name="Sisinthy S."/>
        </authorList>
    </citation>
    <scope>NUCLEOTIDE SEQUENCE [LARGE SCALE GENOMIC DNA]</scope>
    <source>
        <strain evidence="3 5">RuG17</strain>
    </source>
</reference>
<dbReference type="Proteomes" id="UP000029864">
    <property type="component" value="Unassembled WGS sequence"/>
</dbReference>
<evidence type="ECO:0000259" key="2">
    <source>
        <dbReference type="Pfam" id="PF12462"/>
    </source>
</evidence>
<comment type="caution">
    <text evidence="3">The sequence shown here is derived from an EMBL/GenBank/DDBJ whole genome shotgun (WGS) entry which is preliminary data.</text>
</comment>
<feature type="compositionally biased region" description="Basic and acidic residues" evidence="1">
    <location>
        <begin position="1"/>
        <end position="21"/>
    </location>
</feature>
<dbReference type="EMBL" id="JPXF01000081">
    <property type="protein sequence ID" value="KGJ72312.1"/>
    <property type="molecule type" value="Genomic_DNA"/>
</dbReference>
<dbReference type="Pfam" id="PF12462">
    <property type="entry name" value="Helicase_IV_N"/>
    <property type="match status" value="1"/>
</dbReference>
<name>A0A099J446_9MICO</name>
<dbReference type="EMBL" id="JACHBQ010000001">
    <property type="protein sequence ID" value="MBB5639907.1"/>
    <property type="molecule type" value="Genomic_DNA"/>
</dbReference>
<dbReference type="Proteomes" id="UP000561726">
    <property type="component" value="Unassembled WGS sequence"/>
</dbReference>
<feature type="region of interest" description="Disordered" evidence="1">
    <location>
        <begin position="1"/>
        <end position="30"/>
    </location>
</feature>